<dbReference type="EMBL" id="CP104562">
    <property type="protein sequence ID" value="UXH79266.1"/>
    <property type="molecule type" value="Genomic_DNA"/>
</dbReference>
<evidence type="ECO:0000313" key="3">
    <source>
        <dbReference type="Proteomes" id="UP001064933"/>
    </source>
</evidence>
<reference evidence="2" key="1">
    <citation type="submission" date="2022-10" db="EMBL/GenBank/DDBJ databases">
        <title>Characterization and whole genome sequencing of a new Roseateles species, isolated from fresh water.</title>
        <authorList>
            <person name="Guliayeva D.Y."/>
            <person name="Akhremchuk A.E."/>
            <person name="Sikolenko M.A."/>
            <person name="Valentovich L.N."/>
            <person name="Sidarenka A.V."/>
        </authorList>
    </citation>
    <scope>NUCLEOTIDE SEQUENCE</scope>
    <source>
        <strain evidence="2">BIM B-1768</strain>
    </source>
</reference>
<dbReference type="RefSeq" id="WP_261759086.1">
    <property type="nucleotide sequence ID" value="NZ_CP104562.2"/>
</dbReference>
<dbReference type="InterPro" id="IPR041049">
    <property type="entry name" value="DUF5615"/>
</dbReference>
<keyword evidence="3" id="KW-1185">Reference proteome</keyword>
<accession>A0ABY6B7S8</accession>
<protein>
    <submittedName>
        <fullName evidence="2">DUF5615 family PIN-like protein</fullName>
    </submittedName>
</protein>
<evidence type="ECO:0000313" key="2">
    <source>
        <dbReference type="EMBL" id="UXH79266.1"/>
    </source>
</evidence>
<sequence>MIFKFLIDECLSPELVRIAVAAGHVESTCVRNRGWAGTKDYRLMQHVIAEDFTLVTGNSVDFRGHGPGQLGGEHAKVDLHAGLVCLNSERPLDLQLQLALFEVALSVLEDEKTDLINTALDIFHKDDDTVEWALYRIPQAQACTLH</sequence>
<feature type="domain" description="DUF5615" evidence="1">
    <location>
        <begin position="4"/>
        <end position="63"/>
    </location>
</feature>
<dbReference type="Pfam" id="PF18480">
    <property type="entry name" value="DUF5615"/>
    <property type="match status" value="1"/>
</dbReference>
<organism evidence="2 3">
    <name type="scientific">Roseateles amylovorans</name>
    <dbReference type="NCBI Taxonomy" id="2978473"/>
    <lineage>
        <taxon>Bacteria</taxon>
        <taxon>Pseudomonadati</taxon>
        <taxon>Pseudomonadota</taxon>
        <taxon>Betaproteobacteria</taxon>
        <taxon>Burkholderiales</taxon>
        <taxon>Sphaerotilaceae</taxon>
        <taxon>Roseateles</taxon>
    </lineage>
</organism>
<evidence type="ECO:0000259" key="1">
    <source>
        <dbReference type="Pfam" id="PF18480"/>
    </source>
</evidence>
<dbReference type="Proteomes" id="UP001064933">
    <property type="component" value="Chromosome"/>
</dbReference>
<gene>
    <name evidence="2" type="ORF">N4261_04845</name>
</gene>
<proteinExistence type="predicted"/>
<name>A0ABY6B7S8_9BURK</name>